<accession>A0A132AFJ3</accession>
<dbReference type="Pfam" id="PF01150">
    <property type="entry name" value="GDA1_CD39"/>
    <property type="match status" value="1"/>
</dbReference>
<organism evidence="5 6">
    <name type="scientific">Sarcoptes scabiei</name>
    <name type="common">Itch mite</name>
    <name type="synonym">Acarus scabiei</name>
    <dbReference type="NCBI Taxonomy" id="52283"/>
    <lineage>
        <taxon>Eukaryota</taxon>
        <taxon>Metazoa</taxon>
        <taxon>Ecdysozoa</taxon>
        <taxon>Arthropoda</taxon>
        <taxon>Chelicerata</taxon>
        <taxon>Arachnida</taxon>
        <taxon>Acari</taxon>
        <taxon>Acariformes</taxon>
        <taxon>Sarcoptiformes</taxon>
        <taxon>Astigmata</taxon>
        <taxon>Psoroptidia</taxon>
        <taxon>Sarcoptoidea</taxon>
        <taxon>Sarcoptidae</taxon>
        <taxon>Sarcoptinae</taxon>
        <taxon>Sarcoptes</taxon>
    </lineage>
</organism>
<dbReference type="GO" id="GO:0005524">
    <property type="term" value="F:ATP binding"/>
    <property type="evidence" value="ECO:0007669"/>
    <property type="project" value="UniProtKB-KW"/>
</dbReference>
<reference evidence="5 6" key="1">
    <citation type="journal article" date="2015" name="Parasit. Vectors">
        <title>Draft genome of the scabies mite.</title>
        <authorList>
            <person name="Rider S.D.Jr."/>
            <person name="Morgan M.S."/>
            <person name="Arlian L.G."/>
        </authorList>
    </citation>
    <scope>NUCLEOTIDE SEQUENCE [LARGE SCALE GENOMIC DNA]</scope>
    <source>
        <strain evidence="5">Arlian Lab</strain>
    </source>
</reference>
<evidence type="ECO:0000313" key="5">
    <source>
        <dbReference type="EMBL" id="KPM09619.1"/>
    </source>
</evidence>
<comment type="caution">
    <text evidence="5">The sequence shown here is derived from an EMBL/GenBank/DDBJ whole genome shotgun (WGS) entry which is preliminary data.</text>
</comment>
<keyword evidence="2" id="KW-0378">Hydrolase</keyword>
<evidence type="ECO:0000256" key="3">
    <source>
        <dbReference type="PIRSR" id="PIRSR600407-1"/>
    </source>
</evidence>
<evidence type="ECO:0000256" key="4">
    <source>
        <dbReference type="PIRSR" id="PIRSR600407-2"/>
    </source>
</evidence>
<dbReference type="GO" id="GO:0016787">
    <property type="term" value="F:hydrolase activity"/>
    <property type="evidence" value="ECO:0007669"/>
    <property type="project" value="UniProtKB-KW"/>
</dbReference>
<dbReference type="PANTHER" id="PTHR11782">
    <property type="entry name" value="ADENOSINE/GUANOSINE DIPHOSPHATASE"/>
    <property type="match status" value="1"/>
</dbReference>
<dbReference type="VEuPathDB" id="VectorBase:SSCA008412"/>
<evidence type="ECO:0000313" key="6">
    <source>
        <dbReference type="Proteomes" id="UP000616769"/>
    </source>
</evidence>
<dbReference type="PANTHER" id="PTHR11782:SF127">
    <property type="entry name" value="NTPASE, ISOFORM F"/>
    <property type="match status" value="1"/>
</dbReference>
<evidence type="ECO:0000256" key="2">
    <source>
        <dbReference type="ARBA" id="ARBA00022801"/>
    </source>
</evidence>
<dbReference type="Gene3D" id="3.30.420.40">
    <property type="match status" value="1"/>
</dbReference>
<keyword evidence="4" id="KW-0547">Nucleotide-binding</keyword>
<evidence type="ECO:0000256" key="1">
    <source>
        <dbReference type="ARBA" id="ARBA00009283"/>
    </source>
</evidence>
<dbReference type="CDD" id="cd24046">
    <property type="entry name" value="ASKHA_NBD_NTPDase5-like"/>
    <property type="match status" value="1"/>
</dbReference>
<dbReference type="AlphaFoldDB" id="A0A132AFJ3"/>
<comment type="similarity">
    <text evidence="1">Belongs to the GDA1/CD39 NTPase family.</text>
</comment>
<proteinExistence type="inferred from homology"/>
<feature type="binding site" evidence="4">
    <location>
        <begin position="215"/>
        <end position="219"/>
    </location>
    <ligand>
        <name>ATP</name>
        <dbReference type="ChEBI" id="CHEBI:30616"/>
    </ligand>
</feature>
<dbReference type="InterPro" id="IPR000407">
    <property type="entry name" value="GDA1_CD39_NTPase"/>
</dbReference>
<dbReference type="OrthoDB" id="6372431at2759"/>
<keyword evidence="4" id="KW-0067">ATP-binding</keyword>
<dbReference type="Proteomes" id="UP000616769">
    <property type="component" value="Unassembled WGS sequence"/>
</dbReference>
<gene>
    <name evidence="5" type="ORF">QR98_0081580</name>
</gene>
<dbReference type="EMBL" id="JXLN01013804">
    <property type="protein sequence ID" value="KPM09619.1"/>
    <property type="molecule type" value="Genomic_DNA"/>
</dbReference>
<sequence length="469" mass="53572">MNSFEMNKTAKNLCIIFILISTASISGPFLSPNSSSHQYHGTQIIIHPVELTKDILKDIDYVIVFDGGSTGTRMHIFSFITNQDSKLQKLILDKEEFYHISPGLSSYFNNVSGAAVSIEPLIKKALTSVPAIFAKETPMILKATAGLRLLPKDISNSILDVIEKRFKLLPFEVKSGDVSMLTEQDEGLFAWYTVNFLQHKLHKINESIATLDLGGASTQITFSTYDLYTLVKSSHYIVQRSIEGELEFLYTHSYLGNGLMAARKAILSHNNQFAEKNHSEKNTKNYGYYERTVKSPCFKSLGNETLIWKQDRDIYHIRYNESITNNPWKECLQIVHRFVLRSNIDQPEELKFREIYAMSYFYDRMKDIRVVKHESGRVKIRDFFIYADHVCNGAIKLRKQSPFLCLDLIYIASYLHDGLGLPMNKDIMLVKKINGIETSWALGAAINLFHGYINDNSTMTISDIEHSCH</sequence>
<feature type="active site" description="Proton acceptor" evidence="3">
    <location>
        <position position="186"/>
    </location>
</feature>
<dbReference type="Gene3D" id="3.30.420.150">
    <property type="entry name" value="Exopolyphosphatase. Domain 2"/>
    <property type="match status" value="1"/>
</dbReference>
<name>A0A132AFJ3_SARSC</name>
<protein>
    <submittedName>
        <fullName evidence="5">Ectonucleoside triphosphate diphosphohydrolase 5-like protein</fullName>
    </submittedName>
</protein>